<dbReference type="PANTHER" id="PTHR34148">
    <property type="entry name" value="ADENOSYLCOBINAMIDE-GDP RIBAZOLETRANSFERASE"/>
    <property type="match status" value="1"/>
</dbReference>
<evidence type="ECO:0000313" key="21">
    <source>
        <dbReference type="Proteomes" id="UP000629025"/>
    </source>
</evidence>
<keyword evidence="7 19" id="KW-1003">Cell membrane</keyword>
<dbReference type="PANTHER" id="PTHR34148:SF1">
    <property type="entry name" value="ADENOSYLCOBINAMIDE-GDP RIBAZOLETRANSFERASE"/>
    <property type="match status" value="1"/>
</dbReference>
<keyword evidence="11 19" id="KW-0460">Magnesium</keyword>
<keyword evidence="10 19" id="KW-0812">Transmembrane</keyword>
<evidence type="ECO:0000256" key="18">
    <source>
        <dbReference type="ARBA" id="ARBA00049504"/>
    </source>
</evidence>
<evidence type="ECO:0000256" key="17">
    <source>
        <dbReference type="ARBA" id="ARBA00048623"/>
    </source>
</evidence>
<sequence length="258" mass="27109">MHTLSHHLRAFKSALQFLTLLPVQLAEVPDRRQQALAMLYYPAVGLLIGALLCTGAILSDGLPLELRATLLLLLWCGVTGGLHLDGLADSGDGWMGGLGDRERTLAIMKDPHIGASGVLVLLLQLLLKWSLLLALLPQTDWLALLLAPVAARTAALLLLVQTPYARPGGIAGEMLAELPSGAVYLLVAGVGLGLLLIQPLWLALPALVYLLARRAMLRRLGGCTGDTAGALIELSESALIFAAVLAHLATGSLALPPT</sequence>
<comment type="function">
    <text evidence="14 19">Joins adenosylcobinamide-GDP and alpha-ribazole to generate adenosylcobalamin (Ado-cobalamin). Also synthesizes adenosylcobalamin 5'-phosphate from adenosylcobinamide-GDP and alpha-ribazole 5'-phosphate.</text>
</comment>
<organism evidence="20 21">
    <name type="scientific">Marinobacterium zhoushanense</name>
    <dbReference type="NCBI Taxonomy" id="1679163"/>
    <lineage>
        <taxon>Bacteria</taxon>
        <taxon>Pseudomonadati</taxon>
        <taxon>Pseudomonadota</taxon>
        <taxon>Gammaproteobacteria</taxon>
        <taxon>Oceanospirillales</taxon>
        <taxon>Oceanospirillaceae</taxon>
        <taxon>Marinobacterium</taxon>
    </lineage>
</organism>
<comment type="caution">
    <text evidence="20">The sequence shown here is derived from an EMBL/GenBank/DDBJ whole genome shotgun (WGS) entry which is preliminary data.</text>
</comment>
<evidence type="ECO:0000256" key="11">
    <source>
        <dbReference type="ARBA" id="ARBA00022842"/>
    </source>
</evidence>
<feature type="transmembrane region" description="Helical" evidence="19">
    <location>
        <begin position="142"/>
        <end position="162"/>
    </location>
</feature>
<feature type="transmembrane region" description="Helical" evidence="19">
    <location>
        <begin position="113"/>
        <end position="135"/>
    </location>
</feature>
<evidence type="ECO:0000256" key="9">
    <source>
        <dbReference type="ARBA" id="ARBA00022679"/>
    </source>
</evidence>
<protein>
    <recommendedName>
        <fullName evidence="6 19">Adenosylcobinamide-GDP ribazoletransferase</fullName>
        <ecNumber evidence="5 19">2.7.8.26</ecNumber>
    </recommendedName>
    <alternativeName>
        <fullName evidence="16 19">Cobalamin synthase</fullName>
    </alternativeName>
    <alternativeName>
        <fullName evidence="15 19">Cobalamin-5'-phosphate synthase</fullName>
    </alternativeName>
</protein>
<evidence type="ECO:0000256" key="19">
    <source>
        <dbReference type="HAMAP-Rule" id="MF_00719"/>
    </source>
</evidence>
<comment type="pathway">
    <text evidence="3 19">Cofactor biosynthesis; adenosylcobalamin biosynthesis; adenosylcobalamin from cob(II)yrinate a,c-diamide: step 7/7.</text>
</comment>
<evidence type="ECO:0000256" key="12">
    <source>
        <dbReference type="ARBA" id="ARBA00022989"/>
    </source>
</evidence>
<evidence type="ECO:0000256" key="2">
    <source>
        <dbReference type="ARBA" id="ARBA00004651"/>
    </source>
</evidence>
<evidence type="ECO:0000256" key="10">
    <source>
        <dbReference type="ARBA" id="ARBA00022692"/>
    </source>
</evidence>
<comment type="subcellular location">
    <subcellularLocation>
        <location evidence="2 19">Cell membrane</location>
        <topology evidence="2 19">Multi-pass membrane protein</topology>
    </subcellularLocation>
</comment>
<keyword evidence="12 19" id="KW-1133">Transmembrane helix</keyword>
<dbReference type="RefSeq" id="WP_229680750.1">
    <property type="nucleotide sequence ID" value="NZ_BMIJ01000005.1"/>
</dbReference>
<proteinExistence type="inferred from homology"/>
<evidence type="ECO:0000256" key="5">
    <source>
        <dbReference type="ARBA" id="ARBA00013200"/>
    </source>
</evidence>
<evidence type="ECO:0000256" key="6">
    <source>
        <dbReference type="ARBA" id="ARBA00015850"/>
    </source>
</evidence>
<dbReference type="EC" id="2.7.8.26" evidence="5 19"/>
<feature type="transmembrane region" description="Helical" evidence="19">
    <location>
        <begin position="35"/>
        <end position="58"/>
    </location>
</feature>
<gene>
    <name evidence="19 20" type="primary">cobS</name>
    <name evidence="20" type="ORF">GCM10011352_25280</name>
</gene>
<dbReference type="HAMAP" id="MF_00719">
    <property type="entry name" value="CobS"/>
    <property type="match status" value="1"/>
</dbReference>
<name>A0ABQ1KJN9_9GAMM</name>
<dbReference type="Proteomes" id="UP000629025">
    <property type="component" value="Unassembled WGS sequence"/>
</dbReference>
<dbReference type="InterPro" id="IPR003805">
    <property type="entry name" value="CobS"/>
</dbReference>
<accession>A0ABQ1KJN9</accession>
<dbReference type="NCBIfam" id="TIGR00317">
    <property type="entry name" value="cobS"/>
    <property type="match status" value="1"/>
</dbReference>
<dbReference type="Pfam" id="PF02654">
    <property type="entry name" value="CobS"/>
    <property type="match status" value="1"/>
</dbReference>
<evidence type="ECO:0000256" key="1">
    <source>
        <dbReference type="ARBA" id="ARBA00001946"/>
    </source>
</evidence>
<comment type="similarity">
    <text evidence="4 19">Belongs to the CobS family.</text>
</comment>
<comment type="cofactor">
    <cofactor evidence="1 19">
        <name>Mg(2+)</name>
        <dbReference type="ChEBI" id="CHEBI:18420"/>
    </cofactor>
</comment>
<keyword evidence="13 19" id="KW-0472">Membrane</keyword>
<dbReference type="EMBL" id="BMIJ01000005">
    <property type="protein sequence ID" value="GGB98118.1"/>
    <property type="molecule type" value="Genomic_DNA"/>
</dbReference>
<evidence type="ECO:0000256" key="13">
    <source>
        <dbReference type="ARBA" id="ARBA00023136"/>
    </source>
</evidence>
<evidence type="ECO:0000256" key="3">
    <source>
        <dbReference type="ARBA" id="ARBA00004663"/>
    </source>
</evidence>
<feature type="transmembrane region" description="Helical" evidence="19">
    <location>
        <begin position="182"/>
        <end position="212"/>
    </location>
</feature>
<evidence type="ECO:0000256" key="8">
    <source>
        <dbReference type="ARBA" id="ARBA00022573"/>
    </source>
</evidence>
<keyword evidence="9 19" id="KW-0808">Transferase</keyword>
<evidence type="ECO:0000313" key="20">
    <source>
        <dbReference type="EMBL" id="GGB98118.1"/>
    </source>
</evidence>
<keyword evidence="21" id="KW-1185">Reference proteome</keyword>
<reference evidence="21" key="1">
    <citation type="journal article" date="2019" name="Int. J. Syst. Evol. Microbiol.">
        <title>The Global Catalogue of Microorganisms (GCM) 10K type strain sequencing project: providing services to taxonomists for standard genome sequencing and annotation.</title>
        <authorList>
            <consortium name="The Broad Institute Genomics Platform"/>
            <consortium name="The Broad Institute Genome Sequencing Center for Infectious Disease"/>
            <person name="Wu L."/>
            <person name="Ma J."/>
        </authorList>
    </citation>
    <scope>NUCLEOTIDE SEQUENCE [LARGE SCALE GENOMIC DNA]</scope>
    <source>
        <strain evidence="21">CGMCC 1.15341</strain>
    </source>
</reference>
<comment type="catalytic activity">
    <reaction evidence="17 19">
        <text>alpha-ribazole + adenosylcob(III)inamide-GDP = adenosylcob(III)alamin + GMP + H(+)</text>
        <dbReference type="Rhea" id="RHEA:16049"/>
        <dbReference type="ChEBI" id="CHEBI:10329"/>
        <dbReference type="ChEBI" id="CHEBI:15378"/>
        <dbReference type="ChEBI" id="CHEBI:18408"/>
        <dbReference type="ChEBI" id="CHEBI:58115"/>
        <dbReference type="ChEBI" id="CHEBI:60487"/>
        <dbReference type="EC" id="2.7.8.26"/>
    </reaction>
</comment>
<evidence type="ECO:0000256" key="7">
    <source>
        <dbReference type="ARBA" id="ARBA00022475"/>
    </source>
</evidence>
<evidence type="ECO:0000256" key="15">
    <source>
        <dbReference type="ARBA" id="ARBA00032605"/>
    </source>
</evidence>
<evidence type="ECO:0000256" key="14">
    <source>
        <dbReference type="ARBA" id="ARBA00025228"/>
    </source>
</evidence>
<evidence type="ECO:0000256" key="4">
    <source>
        <dbReference type="ARBA" id="ARBA00010561"/>
    </source>
</evidence>
<comment type="catalytic activity">
    <reaction evidence="18 19">
        <text>alpha-ribazole 5'-phosphate + adenosylcob(III)inamide-GDP = adenosylcob(III)alamin 5'-phosphate + GMP + H(+)</text>
        <dbReference type="Rhea" id="RHEA:23560"/>
        <dbReference type="ChEBI" id="CHEBI:15378"/>
        <dbReference type="ChEBI" id="CHEBI:57918"/>
        <dbReference type="ChEBI" id="CHEBI:58115"/>
        <dbReference type="ChEBI" id="CHEBI:60487"/>
        <dbReference type="ChEBI" id="CHEBI:60493"/>
        <dbReference type="EC" id="2.7.8.26"/>
    </reaction>
</comment>
<evidence type="ECO:0000256" key="16">
    <source>
        <dbReference type="ARBA" id="ARBA00032853"/>
    </source>
</evidence>
<keyword evidence="8 19" id="KW-0169">Cobalamin biosynthesis</keyword>